<evidence type="ECO:0000313" key="2">
    <source>
        <dbReference type="EMBL" id="MBY30593.1"/>
    </source>
</evidence>
<feature type="domain" description="DUF659" evidence="1">
    <location>
        <begin position="61"/>
        <end position="218"/>
    </location>
</feature>
<name>A0A2S2PMF6_SCHGA</name>
<dbReference type="PANTHER" id="PTHR32344">
    <property type="entry name" value="U1-TYPE DOMAIN-CONTAINING PROTEIN"/>
    <property type="match status" value="1"/>
</dbReference>
<dbReference type="GO" id="GO:0003690">
    <property type="term" value="F:double-stranded DNA binding"/>
    <property type="evidence" value="ECO:0007669"/>
    <property type="project" value="InterPro"/>
</dbReference>
<sequence length="435" mass="49991">MSAIKRKFQKQQLISTSSPSSSNSFFEDLCFAMVSSDIPLYKLKSKPFRNFLSKYTNQSIPDESTLRKHYLSICYQKTMNEIKEKIGNNFIYIAVDETTDARGLYIANLLVGVLNKDYAGQPYLLASKQLNKTNNETISQFINDSLKLLWTDVGMERRVLLLLTDAAPYMLKAGKSLKLFYSNMIHMTCIAHACNRIAEKVRELFPNINILINNGKKVFLKSPNRISIFRDEMENIPLPPAPVITRWGTWIVAALYYAEHFIKYQKVIEKLAEDDAQCVKKVLDIIKDGSILNELTFISTHFSFLVELIKKLETQNMLLSESFCLISELEEKINIIPGPKGTTLKTKLNDIFSKNKGLKILRKINKVLLGETEAVELDENYKDPNILSSFKFAPITSVDCERSFSIYKHLLTDRRHSFTEDKLEHHLVINFNNKE</sequence>
<dbReference type="GO" id="GO:0006357">
    <property type="term" value="P:regulation of transcription by RNA polymerase II"/>
    <property type="evidence" value="ECO:0007669"/>
    <property type="project" value="InterPro"/>
</dbReference>
<dbReference type="AlphaFoldDB" id="A0A2S2PMF6"/>
<organism evidence="2">
    <name type="scientific">Schizaphis graminum</name>
    <name type="common">Green bug aphid</name>
    <dbReference type="NCBI Taxonomy" id="13262"/>
    <lineage>
        <taxon>Eukaryota</taxon>
        <taxon>Metazoa</taxon>
        <taxon>Ecdysozoa</taxon>
        <taxon>Arthropoda</taxon>
        <taxon>Hexapoda</taxon>
        <taxon>Insecta</taxon>
        <taxon>Pterygota</taxon>
        <taxon>Neoptera</taxon>
        <taxon>Paraneoptera</taxon>
        <taxon>Hemiptera</taxon>
        <taxon>Sternorrhyncha</taxon>
        <taxon>Aphidomorpha</taxon>
        <taxon>Aphidoidea</taxon>
        <taxon>Aphididae</taxon>
        <taxon>Aphidini</taxon>
        <taxon>Schizaphis</taxon>
    </lineage>
</organism>
<reference evidence="2" key="1">
    <citation type="submission" date="2018-04" db="EMBL/GenBank/DDBJ databases">
        <title>Transcriptome of Schizaphis graminum biotype I.</title>
        <authorList>
            <person name="Scully E.D."/>
            <person name="Geib S.M."/>
            <person name="Palmer N.A."/>
            <person name="Koch K."/>
            <person name="Bradshaw J."/>
            <person name="Heng-Moss T."/>
            <person name="Sarath G."/>
        </authorList>
    </citation>
    <scope>NUCLEOTIDE SEQUENCE</scope>
</reference>
<gene>
    <name evidence="2" type="ORF">g.48704</name>
</gene>
<dbReference type="InterPro" id="IPR007021">
    <property type="entry name" value="DUF659"/>
</dbReference>
<dbReference type="PANTHER" id="PTHR32344:SF1">
    <property type="entry name" value="U1-TYPE DOMAIN-CONTAINING PROTEIN"/>
    <property type="match status" value="1"/>
</dbReference>
<accession>A0A2S2PMF6</accession>
<dbReference type="InterPro" id="IPR033375">
    <property type="entry name" value="Cggbp1"/>
</dbReference>
<dbReference type="SUPFAM" id="SSF53098">
    <property type="entry name" value="Ribonuclease H-like"/>
    <property type="match status" value="1"/>
</dbReference>
<evidence type="ECO:0000259" key="1">
    <source>
        <dbReference type="Pfam" id="PF04937"/>
    </source>
</evidence>
<dbReference type="Pfam" id="PF04937">
    <property type="entry name" value="DUF659"/>
    <property type="match status" value="1"/>
</dbReference>
<dbReference type="InterPro" id="IPR012337">
    <property type="entry name" value="RNaseH-like_sf"/>
</dbReference>
<proteinExistence type="predicted"/>
<protein>
    <recommendedName>
        <fullName evidence="1">DUF659 domain-containing protein</fullName>
    </recommendedName>
</protein>
<dbReference type="GO" id="GO:0005634">
    <property type="term" value="C:nucleus"/>
    <property type="evidence" value="ECO:0007669"/>
    <property type="project" value="InterPro"/>
</dbReference>
<dbReference type="EMBL" id="GGMR01017974">
    <property type="protein sequence ID" value="MBY30593.1"/>
    <property type="molecule type" value="Transcribed_RNA"/>
</dbReference>